<gene>
    <name evidence="1" type="ORF">J1605_014272</name>
</gene>
<organism evidence="1 2">
    <name type="scientific">Eschrichtius robustus</name>
    <name type="common">California gray whale</name>
    <name type="synonym">Eschrichtius gibbosus</name>
    <dbReference type="NCBI Taxonomy" id="9764"/>
    <lineage>
        <taxon>Eukaryota</taxon>
        <taxon>Metazoa</taxon>
        <taxon>Chordata</taxon>
        <taxon>Craniata</taxon>
        <taxon>Vertebrata</taxon>
        <taxon>Euteleostomi</taxon>
        <taxon>Mammalia</taxon>
        <taxon>Eutheria</taxon>
        <taxon>Laurasiatheria</taxon>
        <taxon>Artiodactyla</taxon>
        <taxon>Whippomorpha</taxon>
        <taxon>Cetacea</taxon>
        <taxon>Mysticeti</taxon>
        <taxon>Eschrichtiidae</taxon>
        <taxon>Eschrichtius</taxon>
    </lineage>
</organism>
<name>A0AB34GGV6_ESCRO</name>
<dbReference type="Proteomes" id="UP001159641">
    <property type="component" value="Unassembled WGS sequence"/>
</dbReference>
<dbReference type="InterPro" id="IPR027417">
    <property type="entry name" value="P-loop_NTPase"/>
</dbReference>
<proteinExistence type="predicted"/>
<accession>A0AB34GGV6</accession>
<protein>
    <submittedName>
        <fullName evidence="1">Uncharacterized protein</fullName>
    </submittedName>
</protein>
<reference evidence="1 2" key="1">
    <citation type="submission" date="2022-11" db="EMBL/GenBank/DDBJ databases">
        <title>Whole genome sequence of Eschrichtius robustus ER-17-0199.</title>
        <authorList>
            <person name="Bruniche-Olsen A."/>
            <person name="Black A.N."/>
            <person name="Fields C.J."/>
            <person name="Walden K."/>
            <person name="Dewoody J.A."/>
        </authorList>
    </citation>
    <scope>NUCLEOTIDE SEQUENCE [LARGE SCALE GENOMIC DNA]</scope>
    <source>
        <strain evidence="1">ER-17-0199</strain>
        <tissue evidence="1">Blubber</tissue>
    </source>
</reference>
<keyword evidence="2" id="KW-1185">Reference proteome</keyword>
<comment type="caution">
    <text evidence="1">The sequence shown here is derived from an EMBL/GenBank/DDBJ whole genome shotgun (WGS) entry which is preliminary data.</text>
</comment>
<dbReference type="EMBL" id="JAIQCJ010002302">
    <property type="protein sequence ID" value="KAJ8777619.1"/>
    <property type="molecule type" value="Genomic_DNA"/>
</dbReference>
<evidence type="ECO:0000313" key="1">
    <source>
        <dbReference type="EMBL" id="KAJ8777619.1"/>
    </source>
</evidence>
<evidence type="ECO:0000313" key="2">
    <source>
        <dbReference type="Proteomes" id="UP001159641"/>
    </source>
</evidence>
<dbReference type="AlphaFoldDB" id="A0AB34GGV6"/>
<dbReference type="Gene3D" id="3.40.50.300">
    <property type="entry name" value="P-loop containing nucleotide triphosphate hydrolases"/>
    <property type="match status" value="1"/>
</dbReference>
<sequence length="123" mass="12630">MAAAGWRDGSGQEKYRLVVVGGGGVGKSALTIQFIQVPRAGLPRGAGAAAGGGSRYLWRGGRGDPAPELGVPGVGLLRNVSGRAELAGWEAQIHLLAAAAARALRERQRCRAGLPAPRLGRRA</sequence>